<feature type="transmembrane region" description="Helical" evidence="10">
    <location>
        <begin position="63"/>
        <end position="82"/>
    </location>
</feature>
<dbReference type="InterPro" id="IPR003593">
    <property type="entry name" value="AAA+_ATPase"/>
</dbReference>
<dbReference type="PANTHER" id="PTHR24221">
    <property type="entry name" value="ATP-BINDING CASSETTE SUB-FAMILY B"/>
    <property type="match status" value="1"/>
</dbReference>
<keyword evidence="7 14" id="KW-0067">ATP-binding</keyword>
<dbReference type="GO" id="GO:0016887">
    <property type="term" value="F:ATP hydrolysis activity"/>
    <property type="evidence" value="ECO:0007669"/>
    <property type="project" value="InterPro"/>
</dbReference>
<keyword evidence="2" id="KW-0813">Transport</keyword>
<gene>
    <name evidence="13" type="ORF">DRM93_11005</name>
    <name evidence="14" type="ORF">DRM94_11005</name>
</gene>
<dbReference type="GO" id="GO:0034040">
    <property type="term" value="F:ATPase-coupled lipid transmembrane transporter activity"/>
    <property type="evidence" value="ECO:0007669"/>
    <property type="project" value="TreeGrafter"/>
</dbReference>
<reference evidence="14 16" key="1">
    <citation type="submission" date="2018-06" db="EMBL/GenBank/DDBJ databases">
        <title>Occurrence of a novel blaKPC-2- and qnrS2- harbouring IncP6 plasmid from Aeromonas taiwanensis isolates recovered from the river sediments.</title>
        <authorList>
            <person name="Zheng B."/>
            <person name="Yu X."/>
            <person name="Xiao Y."/>
        </authorList>
    </citation>
    <scope>NUCLEOTIDE SEQUENCE [LARGE SCALE GENOMIC DNA]</scope>
    <source>
        <strain evidence="13 15">1713</strain>
        <strain evidence="14 16">198</strain>
    </source>
</reference>
<evidence type="ECO:0000256" key="10">
    <source>
        <dbReference type="SAM" id="Phobius"/>
    </source>
</evidence>
<dbReference type="InterPro" id="IPR014216">
    <property type="entry name" value="ABC_transptr_CydD"/>
</dbReference>
<dbReference type="PROSITE" id="PS50929">
    <property type="entry name" value="ABC_TM1F"/>
    <property type="match status" value="1"/>
</dbReference>
<dbReference type="InterPro" id="IPR011527">
    <property type="entry name" value="ABC1_TM_dom"/>
</dbReference>
<feature type="domain" description="ABC transmembrane type-1" evidence="12">
    <location>
        <begin position="26"/>
        <end position="316"/>
    </location>
</feature>
<feature type="transmembrane region" description="Helical" evidence="10">
    <location>
        <begin position="285"/>
        <end position="304"/>
    </location>
</feature>
<organism evidence="14 16">
    <name type="scientific">Aeromonas taiwanensis</name>
    <dbReference type="NCBI Taxonomy" id="633417"/>
    <lineage>
        <taxon>Bacteria</taxon>
        <taxon>Pseudomonadati</taxon>
        <taxon>Pseudomonadota</taxon>
        <taxon>Gammaproteobacteria</taxon>
        <taxon>Aeromonadales</taxon>
        <taxon>Aeromonadaceae</taxon>
        <taxon>Aeromonas</taxon>
    </lineage>
</organism>
<dbReference type="GO" id="GO:0140359">
    <property type="term" value="F:ABC-type transporter activity"/>
    <property type="evidence" value="ECO:0007669"/>
    <property type="project" value="InterPro"/>
</dbReference>
<dbReference type="SUPFAM" id="SSF52540">
    <property type="entry name" value="P-loop containing nucleoside triphosphate hydrolases"/>
    <property type="match status" value="1"/>
</dbReference>
<dbReference type="Pfam" id="PF00664">
    <property type="entry name" value="ABC_membrane"/>
    <property type="match status" value="1"/>
</dbReference>
<keyword evidence="4" id="KW-0997">Cell inner membrane</keyword>
<dbReference type="EMBL" id="QORL01000021">
    <property type="protein sequence ID" value="TFF75531.1"/>
    <property type="molecule type" value="Genomic_DNA"/>
</dbReference>
<dbReference type="GO" id="GO:0005886">
    <property type="term" value="C:plasma membrane"/>
    <property type="evidence" value="ECO:0007669"/>
    <property type="project" value="UniProtKB-SubCell"/>
</dbReference>
<evidence type="ECO:0000256" key="9">
    <source>
        <dbReference type="ARBA" id="ARBA00023136"/>
    </source>
</evidence>
<keyword evidence="6" id="KW-0547">Nucleotide-binding</keyword>
<dbReference type="InterPro" id="IPR003439">
    <property type="entry name" value="ABC_transporter-like_ATP-bd"/>
</dbReference>
<dbReference type="InterPro" id="IPR036640">
    <property type="entry name" value="ABC1_TM_sf"/>
</dbReference>
<dbReference type="InterPro" id="IPR027417">
    <property type="entry name" value="P-loop_NTPase"/>
</dbReference>
<dbReference type="Gene3D" id="3.40.50.300">
    <property type="entry name" value="P-loop containing nucleotide triphosphate hydrolases"/>
    <property type="match status" value="1"/>
</dbReference>
<dbReference type="PROSITE" id="PS50893">
    <property type="entry name" value="ABC_TRANSPORTER_2"/>
    <property type="match status" value="1"/>
</dbReference>
<accession>A0A5F0KAG0</accession>
<dbReference type="SUPFAM" id="SSF90123">
    <property type="entry name" value="ABC transporter transmembrane region"/>
    <property type="match status" value="1"/>
</dbReference>
<evidence type="ECO:0000256" key="1">
    <source>
        <dbReference type="ARBA" id="ARBA00004429"/>
    </source>
</evidence>
<dbReference type="InterPro" id="IPR039421">
    <property type="entry name" value="Type_1_exporter"/>
</dbReference>
<dbReference type="PANTHER" id="PTHR24221:SF261">
    <property type="entry name" value="GLUTATHIONE_L-CYSTEINE TRANSPORT SYSTEM ATP-BINDING_PERMEASE PROTEIN CYDD"/>
    <property type="match status" value="1"/>
</dbReference>
<feature type="transmembrane region" description="Helical" evidence="10">
    <location>
        <begin position="245"/>
        <end position="273"/>
    </location>
</feature>
<keyword evidence="15" id="KW-1185">Reference proteome</keyword>
<dbReference type="InterPro" id="IPR017871">
    <property type="entry name" value="ABC_transporter-like_CS"/>
</dbReference>
<evidence type="ECO:0000256" key="2">
    <source>
        <dbReference type="ARBA" id="ARBA00022448"/>
    </source>
</evidence>
<feature type="transmembrane region" description="Helical" evidence="10">
    <location>
        <begin position="23"/>
        <end position="43"/>
    </location>
</feature>
<sequence>MDKNRQKHLYGWLRKQSGHGRRWIGFSIALGLGQGVLMVMQAWLLATLLHGFIIEGSTPEQSAPLFVSLLLVTLTKATLAYGREVASFKAGSAVRQAIRELVLTRLARLGPAYIQRRPAGSWASLLLEQIEEMQDFFSRYLPQMAIAVFIPLVILVSVFPVNWAAGLILLGTAPLIPLFMILVGVGAADANRRNFQSLARLSGHFLDRLKGLRTLQLFMRTRAEGDAIRDASEDFRERTMEVLRLAFLSTAVLEFFAAIAVALVAVYFGFSYIDHLNFGSYGVKVTLFTGLFVLFLAPEFYAPLRELGAHYHAKAQAIGAAEQLLEFLEAEVSEPASGTTPFHAQGPIRVEACALEVLSAEGKVLVGPLDFTLEAGTRTALVGISGAGKSSLVNALLGFAPYRGSLRVNGMELHTLDISQWRMQLGWLSQNPQLFHASLRDNLLLAKPAASDAELEAVLTRAEAWSFVKEKGLDYRVGDQAGGLSVGQAQRIALARTLLKETQMMVLDEPTASLDRHSERAIMGTLEQAAQGQTLLMITHRLDQLSQMDNILVLERGQLVEQGQFARLSEARGPFARLLSQHQSQGFGDSLDD</sequence>
<dbReference type="Proteomes" id="UP000297914">
    <property type="component" value="Unassembled WGS sequence"/>
</dbReference>
<evidence type="ECO:0000313" key="15">
    <source>
        <dbReference type="Proteomes" id="UP000297720"/>
    </source>
</evidence>
<keyword evidence="3" id="KW-1003">Cell membrane</keyword>
<dbReference type="CDD" id="cd18584">
    <property type="entry name" value="ABC_6TM_AarD_CydD"/>
    <property type="match status" value="1"/>
</dbReference>
<evidence type="ECO:0000256" key="4">
    <source>
        <dbReference type="ARBA" id="ARBA00022519"/>
    </source>
</evidence>
<evidence type="ECO:0000313" key="16">
    <source>
        <dbReference type="Proteomes" id="UP000297914"/>
    </source>
</evidence>
<dbReference type="NCBIfam" id="NF008379">
    <property type="entry name" value="PRK11174.1"/>
    <property type="match status" value="1"/>
</dbReference>
<evidence type="ECO:0000313" key="13">
    <source>
        <dbReference type="EMBL" id="TFF75531.1"/>
    </source>
</evidence>
<evidence type="ECO:0000259" key="11">
    <source>
        <dbReference type="PROSITE" id="PS50893"/>
    </source>
</evidence>
<dbReference type="SMART" id="SM00382">
    <property type="entry name" value="AAA"/>
    <property type="match status" value="1"/>
</dbReference>
<dbReference type="RefSeq" id="WP_134695827.1">
    <property type="nucleotide sequence ID" value="NZ_QORJ01000023.1"/>
</dbReference>
<dbReference type="Pfam" id="PF00005">
    <property type="entry name" value="ABC_tran"/>
    <property type="match status" value="1"/>
</dbReference>
<keyword evidence="9 10" id="KW-0472">Membrane</keyword>
<protein>
    <submittedName>
        <fullName evidence="14">Cysteine/glutathione ABC transporter permease/ATP-binding protein CydD</fullName>
    </submittedName>
</protein>
<evidence type="ECO:0000256" key="5">
    <source>
        <dbReference type="ARBA" id="ARBA00022692"/>
    </source>
</evidence>
<dbReference type="GO" id="GO:0005524">
    <property type="term" value="F:ATP binding"/>
    <property type="evidence" value="ECO:0007669"/>
    <property type="project" value="UniProtKB-KW"/>
</dbReference>
<dbReference type="NCBIfam" id="TIGR02857">
    <property type="entry name" value="CydD"/>
    <property type="match status" value="1"/>
</dbReference>
<dbReference type="AlphaFoldDB" id="A0A5F0KAG0"/>
<evidence type="ECO:0000313" key="14">
    <source>
        <dbReference type="EMBL" id="TFF79820.1"/>
    </source>
</evidence>
<keyword evidence="8 10" id="KW-1133">Transmembrane helix</keyword>
<name>A0A5F0KAG0_9GAMM</name>
<proteinExistence type="predicted"/>
<evidence type="ECO:0000256" key="6">
    <source>
        <dbReference type="ARBA" id="ARBA00022741"/>
    </source>
</evidence>
<dbReference type="Proteomes" id="UP000297720">
    <property type="component" value="Unassembled WGS sequence"/>
</dbReference>
<evidence type="ECO:0000256" key="8">
    <source>
        <dbReference type="ARBA" id="ARBA00022989"/>
    </source>
</evidence>
<dbReference type="EMBL" id="QORK01000021">
    <property type="protein sequence ID" value="TFF79820.1"/>
    <property type="molecule type" value="Genomic_DNA"/>
</dbReference>
<comment type="subcellular location">
    <subcellularLocation>
        <location evidence="1">Cell inner membrane</location>
        <topology evidence="1">Multi-pass membrane protein</topology>
    </subcellularLocation>
</comment>
<dbReference type="Gene3D" id="1.20.1560.10">
    <property type="entry name" value="ABC transporter type 1, transmembrane domain"/>
    <property type="match status" value="1"/>
</dbReference>
<dbReference type="OrthoDB" id="9806127at2"/>
<dbReference type="FunFam" id="1.20.1560.10:FF:000039">
    <property type="entry name" value="Cysteine/glutathione ABC transporter permease/ATP-binding protein CydD"/>
    <property type="match status" value="1"/>
</dbReference>
<dbReference type="PROSITE" id="PS00211">
    <property type="entry name" value="ABC_TRANSPORTER_1"/>
    <property type="match status" value="1"/>
</dbReference>
<evidence type="ECO:0000256" key="7">
    <source>
        <dbReference type="ARBA" id="ARBA00022840"/>
    </source>
</evidence>
<comment type="caution">
    <text evidence="14">The sequence shown here is derived from an EMBL/GenBank/DDBJ whole genome shotgun (WGS) entry which is preliminary data.</text>
</comment>
<feature type="transmembrane region" description="Helical" evidence="10">
    <location>
        <begin position="140"/>
        <end position="161"/>
    </location>
</feature>
<evidence type="ECO:0000259" key="12">
    <source>
        <dbReference type="PROSITE" id="PS50929"/>
    </source>
</evidence>
<feature type="domain" description="ABC transporter" evidence="11">
    <location>
        <begin position="348"/>
        <end position="581"/>
    </location>
</feature>
<dbReference type="GO" id="GO:0042883">
    <property type="term" value="P:cysteine transport"/>
    <property type="evidence" value="ECO:0007669"/>
    <property type="project" value="InterPro"/>
</dbReference>
<keyword evidence="5 10" id="KW-0812">Transmembrane</keyword>
<evidence type="ECO:0000256" key="3">
    <source>
        <dbReference type="ARBA" id="ARBA00022475"/>
    </source>
</evidence>
<feature type="transmembrane region" description="Helical" evidence="10">
    <location>
        <begin position="167"/>
        <end position="188"/>
    </location>
</feature>